<dbReference type="AlphaFoldDB" id="A0A0C3CEG6"/>
<feature type="transmembrane region" description="Helical" evidence="1">
    <location>
        <begin position="197"/>
        <end position="217"/>
    </location>
</feature>
<feature type="transmembrane region" description="Helical" evidence="1">
    <location>
        <begin position="78"/>
        <end position="98"/>
    </location>
</feature>
<gene>
    <name evidence="2" type="ORF">M413DRAFT_143385</name>
</gene>
<dbReference type="Proteomes" id="UP000053424">
    <property type="component" value="Unassembled WGS sequence"/>
</dbReference>
<evidence type="ECO:0000313" key="3">
    <source>
        <dbReference type="Proteomes" id="UP000053424"/>
    </source>
</evidence>
<dbReference type="EMBL" id="KN831779">
    <property type="protein sequence ID" value="KIM42031.1"/>
    <property type="molecule type" value="Genomic_DNA"/>
</dbReference>
<keyword evidence="1" id="KW-0812">Transmembrane</keyword>
<keyword evidence="3" id="KW-1185">Reference proteome</keyword>
<feature type="transmembrane region" description="Helical" evidence="1">
    <location>
        <begin position="223"/>
        <end position="241"/>
    </location>
</feature>
<reference evidence="3" key="2">
    <citation type="submission" date="2015-01" db="EMBL/GenBank/DDBJ databases">
        <title>Evolutionary Origins and Diversification of the Mycorrhizal Mutualists.</title>
        <authorList>
            <consortium name="DOE Joint Genome Institute"/>
            <consortium name="Mycorrhizal Genomics Consortium"/>
            <person name="Kohler A."/>
            <person name="Kuo A."/>
            <person name="Nagy L.G."/>
            <person name="Floudas D."/>
            <person name="Copeland A."/>
            <person name="Barry K.W."/>
            <person name="Cichocki N."/>
            <person name="Veneault-Fourrey C."/>
            <person name="LaButti K."/>
            <person name="Lindquist E.A."/>
            <person name="Lipzen A."/>
            <person name="Lundell T."/>
            <person name="Morin E."/>
            <person name="Murat C."/>
            <person name="Riley R."/>
            <person name="Ohm R."/>
            <person name="Sun H."/>
            <person name="Tunlid A."/>
            <person name="Henrissat B."/>
            <person name="Grigoriev I.V."/>
            <person name="Hibbett D.S."/>
            <person name="Martin F."/>
        </authorList>
    </citation>
    <scope>NUCLEOTIDE SEQUENCE [LARGE SCALE GENOMIC DNA]</scope>
    <source>
        <strain evidence="3">h7</strain>
    </source>
</reference>
<proteinExistence type="predicted"/>
<evidence type="ECO:0000256" key="1">
    <source>
        <dbReference type="SAM" id="Phobius"/>
    </source>
</evidence>
<sequence length="259" mass="27810">MSLNTDKDPAINLDAHGDGVHVRQPFKPEDFDIMMDEKARKAGLSDEDSMKLVISAHGTHMEVRPSTVKAAAKQHTELAVVSLFTAIVKLFLIHVFVHDIAGFSDMPTKFESTTIDCLAFASIALDVLGAAFLVKSAGALFMKAKEVDSVTRNVIFKLSGVGISDTTSPGGLAAYGDVPDGFLGVHMDHPLDIKHHGLLISFVGSACFLASACLLIITTQRVLVWLPMMFPVILTIVWFSIRGMSNGFYVGGASISVSC</sequence>
<name>A0A0C3CEG6_HEBCY</name>
<accession>A0A0C3CEG6</accession>
<reference evidence="2 3" key="1">
    <citation type="submission" date="2014-04" db="EMBL/GenBank/DDBJ databases">
        <authorList>
            <consortium name="DOE Joint Genome Institute"/>
            <person name="Kuo A."/>
            <person name="Gay G."/>
            <person name="Dore J."/>
            <person name="Kohler A."/>
            <person name="Nagy L.G."/>
            <person name="Floudas D."/>
            <person name="Copeland A."/>
            <person name="Barry K.W."/>
            <person name="Cichocki N."/>
            <person name="Veneault-Fourrey C."/>
            <person name="LaButti K."/>
            <person name="Lindquist E.A."/>
            <person name="Lipzen A."/>
            <person name="Lundell T."/>
            <person name="Morin E."/>
            <person name="Murat C."/>
            <person name="Sun H."/>
            <person name="Tunlid A."/>
            <person name="Henrissat B."/>
            <person name="Grigoriev I.V."/>
            <person name="Hibbett D.S."/>
            <person name="Martin F."/>
            <person name="Nordberg H.P."/>
            <person name="Cantor M.N."/>
            <person name="Hua S.X."/>
        </authorList>
    </citation>
    <scope>NUCLEOTIDE SEQUENCE [LARGE SCALE GENOMIC DNA]</scope>
    <source>
        <strain evidence="3">h7</strain>
    </source>
</reference>
<protein>
    <submittedName>
        <fullName evidence="2">Uncharacterized protein</fullName>
    </submittedName>
</protein>
<keyword evidence="1" id="KW-0472">Membrane</keyword>
<feature type="transmembrane region" description="Helical" evidence="1">
    <location>
        <begin position="118"/>
        <end position="142"/>
    </location>
</feature>
<keyword evidence="1" id="KW-1133">Transmembrane helix</keyword>
<dbReference type="HOGENOM" id="CLU_1073852_0_0_1"/>
<evidence type="ECO:0000313" key="2">
    <source>
        <dbReference type="EMBL" id="KIM42031.1"/>
    </source>
</evidence>
<organism evidence="2 3">
    <name type="scientific">Hebeloma cylindrosporum</name>
    <dbReference type="NCBI Taxonomy" id="76867"/>
    <lineage>
        <taxon>Eukaryota</taxon>
        <taxon>Fungi</taxon>
        <taxon>Dikarya</taxon>
        <taxon>Basidiomycota</taxon>
        <taxon>Agaricomycotina</taxon>
        <taxon>Agaricomycetes</taxon>
        <taxon>Agaricomycetidae</taxon>
        <taxon>Agaricales</taxon>
        <taxon>Agaricineae</taxon>
        <taxon>Hymenogastraceae</taxon>
        <taxon>Hebeloma</taxon>
    </lineage>
</organism>